<reference evidence="2 3" key="1">
    <citation type="journal article" date="2017" name="Curr. Microbiol.">
        <title>Mucilaginibacter ginsenosidivorans sp. nov., Isolated from Soil of Ginseng Field.</title>
        <authorList>
            <person name="Kim M.M."/>
            <person name="Siddiqi M.Z."/>
            <person name="Im W.T."/>
        </authorList>
    </citation>
    <scope>NUCLEOTIDE SEQUENCE [LARGE SCALE GENOMIC DNA]</scope>
    <source>
        <strain evidence="2 3">Gsoil 3017</strain>
    </source>
</reference>
<feature type="transmembrane region" description="Helical" evidence="1">
    <location>
        <begin position="17"/>
        <end position="35"/>
    </location>
</feature>
<organism evidence="2 3">
    <name type="scientific">Mucilaginibacter ginsenosidivorans</name>
    <dbReference type="NCBI Taxonomy" id="398053"/>
    <lineage>
        <taxon>Bacteria</taxon>
        <taxon>Pseudomonadati</taxon>
        <taxon>Bacteroidota</taxon>
        <taxon>Sphingobacteriia</taxon>
        <taxon>Sphingobacteriales</taxon>
        <taxon>Sphingobacteriaceae</taxon>
        <taxon>Mucilaginibacter</taxon>
    </lineage>
</organism>
<protein>
    <submittedName>
        <fullName evidence="2">Uncharacterized protein</fullName>
    </submittedName>
</protein>
<dbReference type="Proteomes" id="UP000321479">
    <property type="component" value="Chromosome"/>
</dbReference>
<name>A0A5B8UUA2_9SPHI</name>
<keyword evidence="1" id="KW-0812">Transmembrane</keyword>
<gene>
    <name evidence="2" type="ORF">FRZ54_07895</name>
</gene>
<proteinExistence type="predicted"/>
<dbReference type="KEGG" id="mgin:FRZ54_07895"/>
<keyword evidence="1" id="KW-0472">Membrane</keyword>
<dbReference type="EMBL" id="CP042436">
    <property type="protein sequence ID" value="QEC62513.1"/>
    <property type="molecule type" value="Genomic_DNA"/>
</dbReference>
<dbReference type="AlphaFoldDB" id="A0A5B8UUA2"/>
<keyword evidence="3" id="KW-1185">Reference proteome</keyword>
<evidence type="ECO:0000256" key="1">
    <source>
        <dbReference type="SAM" id="Phobius"/>
    </source>
</evidence>
<evidence type="ECO:0000313" key="2">
    <source>
        <dbReference type="EMBL" id="QEC62513.1"/>
    </source>
</evidence>
<sequence>MKKEEEWKNWVKWRYDLLQGVISWAIIGALSYILLHTYQDKQAENQFKLQKTLEFRINSIRIFRKNSLVYLYALHDVFYNKEVPGETDYHTFTDKIVDEFWDDMAGLRSCYVGPDTLKNLYEFDYQADTLFTKHVERHGKAWITPSDAETKIFEASYQRLKVLQDKIIGQADSINTAGIYSDTVRRMHTLKR</sequence>
<dbReference type="RefSeq" id="WP_147031090.1">
    <property type="nucleotide sequence ID" value="NZ_CP042436.1"/>
</dbReference>
<accession>A0A5B8UUA2</accession>
<keyword evidence="1" id="KW-1133">Transmembrane helix</keyword>
<evidence type="ECO:0000313" key="3">
    <source>
        <dbReference type="Proteomes" id="UP000321479"/>
    </source>
</evidence>